<comment type="caution">
    <text evidence="3">The sequence shown here is derived from an EMBL/GenBank/DDBJ whole genome shotgun (WGS) entry which is preliminary data.</text>
</comment>
<sequence length="227" mass="25437">MTMNKQINVLIVEDEPLIINSLQNVLEHISDSDSGFTFKISTAKNCDTADYEIEKAINGIPLDLILLDISIPASKDRALLSGEDLGVKIRDLFPKAKIMVFTSHNNNYRLNNILKTINPDGFLIKSDIDFMDLVNATTIVLNGDPYYSNAILRLMRLHVANEFTLDGTNRKILYLLSKGIKNKDLPGLINLSKGGIERRKRVLKEIFSVENKDDSALISEAAKRGYI</sequence>
<reference evidence="3 4" key="1">
    <citation type="submission" date="2019-04" db="EMBL/GenBank/DDBJ databases">
        <title>Lacinutrix sp. nov., isolated from marine water.</title>
        <authorList>
            <person name="Kim W."/>
        </authorList>
    </citation>
    <scope>NUCLEOTIDE SEQUENCE [LARGE SCALE GENOMIC DNA]</scope>
    <source>
        <strain evidence="3 4">CAU 1491</strain>
    </source>
</reference>
<organism evidence="3 4">
    <name type="scientific">Pontimicrobium aquaticum</name>
    <dbReference type="NCBI Taxonomy" id="2565367"/>
    <lineage>
        <taxon>Bacteria</taxon>
        <taxon>Pseudomonadati</taxon>
        <taxon>Bacteroidota</taxon>
        <taxon>Flavobacteriia</taxon>
        <taxon>Flavobacteriales</taxon>
        <taxon>Flavobacteriaceae</taxon>
        <taxon>Pontimicrobium</taxon>
    </lineage>
</organism>
<name>A0A4U0EZL7_9FLAO</name>
<feature type="domain" description="Response regulatory" evidence="2">
    <location>
        <begin position="8"/>
        <end position="140"/>
    </location>
</feature>
<keyword evidence="4" id="KW-1185">Reference proteome</keyword>
<dbReference type="EMBL" id="SUPL01000002">
    <property type="protein sequence ID" value="TJY37400.1"/>
    <property type="molecule type" value="Genomic_DNA"/>
</dbReference>
<dbReference type="PROSITE" id="PS50110">
    <property type="entry name" value="RESPONSE_REGULATORY"/>
    <property type="match status" value="1"/>
</dbReference>
<proteinExistence type="predicted"/>
<dbReference type="PANTHER" id="PTHR45566">
    <property type="entry name" value="HTH-TYPE TRANSCRIPTIONAL REGULATOR YHJB-RELATED"/>
    <property type="match status" value="1"/>
</dbReference>
<dbReference type="InterPro" id="IPR001789">
    <property type="entry name" value="Sig_transdc_resp-reg_receiver"/>
</dbReference>
<dbReference type="Gene3D" id="3.40.50.2300">
    <property type="match status" value="1"/>
</dbReference>
<evidence type="ECO:0000313" key="3">
    <source>
        <dbReference type="EMBL" id="TJY37400.1"/>
    </source>
</evidence>
<dbReference type="GO" id="GO:0000160">
    <property type="term" value="P:phosphorelay signal transduction system"/>
    <property type="evidence" value="ECO:0007669"/>
    <property type="project" value="InterPro"/>
</dbReference>
<accession>A0A4U0EZL7</accession>
<dbReference type="Proteomes" id="UP000307657">
    <property type="component" value="Unassembled WGS sequence"/>
</dbReference>
<dbReference type="InterPro" id="IPR011006">
    <property type="entry name" value="CheY-like_superfamily"/>
</dbReference>
<dbReference type="Pfam" id="PF00072">
    <property type="entry name" value="Response_reg"/>
    <property type="match status" value="1"/>
</dbReference>
<dbReference type="AlphaFoldDB" id="A0A4U0EZL7"/>
<evidence type="ECO:0000313" key="4">
    <source>
        <dbReference type="Proteomes" id="UP000307657"/>
    </source>
</evidence>
<dbReference type="SUPFAM" id="SSF52172">
    <property type="entry name" value="CheY-like"/>
    <property type="match status" value="1"/>
</dbReference>
<feature type="modified residue" description="4-aspartylphosphate" evidence="1">
    <location>
        <position position="68"/>
    </location>
</feature>
<evidence type="ECO:0000259" key="2">
    <source>
        <dbReference type="PROSITE" id="PS50110"/>
    </source>
</evidence>
<dbReference type="InterPro" id="IPR051015">
    <property type="entry name" value="EvgA-like"/>
</dbReference>
<dbReference type="SMART" id="SM00448">
    <property type="entry name" value="REC"/>
    <property type="match status" value="1"/>
</dbReference>
<protein>
    <submittedName>
        <fullName evidence="3">Response regulator transcription factor</fullName>
    </submittedName>
</protein>
<gene>
    <name evidence="3" type="ORF">E5167_05510</name>
</gene>
<evidence type="ECO:0000256" key="1">
    <source>
        <dbReference type="PROSITE-ProRule" id="PRU00169"/>
    </source>
</evidence>
<dbReference type="PANTHER" id="PTHR45566:SF1">
    <property type="entry name" value="HTH-TYPE TRANSCRIPTIONAL REGULATOR YHJB-RELATED"/>
    <property type="match status" value="1"/>
</dbReference>
<keyword evidence="1" id="KW-0597">Phosphoprotein</keyword>
<dbReference type="OrthoDB" id="651456at2"/>